<feature type="compositionally biased region" description="Polar residues" evidence="3">
    <location>
        <begin position="248"/>
        <end position="269"/>
    </location>
</feature>
<feature type="domain" description="CCHC-type" evidence="4">
    <location>
        <begin position="347"/>
        <end position="362"/>
    </location>
</feature>
<comment type="caution">
    <text evidence="5">The sequence shown here is derived from an EMBL/GenBank/DDBJ whole genome shotgun (WGS) entry which is preliminary data.</text>
</comment>
<accession>A0AAW0FMH3</accession>
<evidence type="ECO:0000313" key="5">
    <source>
        <dbReference type="EMBL" id="KAK7682228.1"/>
    </source>
</evidence>
<dbReference type="GO" id="GO:0003676">
    <property type="term" value="F:nucleic acid binding"/>
    <property type="evidence" value="ECO:0007669"/>
    <property type="project" value="InterPro"/>
</dbReference>
<keyword evidence="1" id="KW-0862">Zinc</keyword>
<keyword evidence="6" id="KW-1185">Reference proteome</keyword>
<evidence type="ECO:0000256" key="1">
    <source>
        <dbReference type="PROSITE-ProRule" id="PRU00047"/>
    </source>
</evidence>
<dbReference type="Proteomes" id="UP001385951">
    <property type="component" value="Unassembled WGS sequence"/>
</dbReference>
<name>A0AAW0FMH3_9APHY</name>
<reference evidence="5 6" key="1">
    <citation type="submission" date="2022-09" db="EMBL/GenBank/DDBJ databases">
        <authorList>
            <person name="Palmer J.M."/>
        </authorList>
    </citation>
    <scope>NUCLEOTIDE SEQUENCE [LARGE SCALE GENOMIC DNA]</scope>
    <source>
        <strain evidence="5 6">DSM 7382</strain>
    </source>
</reference>
<keyword evidence="1" id="KW-0863">Zinc-finger</keyword>
<feature type="coiled-coil region" evidence="2">
    <location>
        <begin position="182"/>
        <end position="209"/>
    </location>
</feature>
<dbReference type="AlphaFoldDB" id="A0AAW0FMH3"/>
<keyword evidence="2" id="KW-0175">Coiled coil</keyword>
<proteinExistence type="predicted"/>
<dbReference type="EMBL" id="JASBNA010000037">
    <property type="protein sequence ID" value="KAK7682228.1"/>
    <property type="molecule type" value="Genomic_DNA"/>
</dbReference>
<feature type="region of interest" description="Disordered" evidence="3">
    <location>
        <begin position="239"/>
        <end position="280"/>
    </location>
</feature>
<gene>
    <name evidence="5" type="ORF">QCA50_014815</name>
</gene>
<sequence length="432" mass="49450">MPSDRPQPFDGDDPGRSARQFLRDVELQCSDDAKDKQIIRRFGLLLKADSTADVWYENWKTANPGDKDDWTKVSEAFEKKFGRSEKKVFKRPEAMNILISMIDDIDACKLGSYDQSSQMDYHVLQLDKIVSEALKMGCADDMAEEVKDHLPKTLREMLEKQGMIEKWEELRTAGKKVQAYKLKKVMEEEKEKERKKEDEEARIRQLDAATRRMDATLRDFQRGRSTVSASPTAALRQGLQSIPLGRPASQQYIQPDRNNPFLTSDQPRSGNLFAPPPRRALPGHVRLQALRQNTANLVQHKPDDAGLAAYRIQVDEWQRRNPNTRNPDETRPYPLKPGTAELGSGECFRCGQLNHRQNDCQNVPLDERETSWRRTASFIIRNGSSAASSANPTPLNAVMFTQYPYLDNSFDYRDHSTNNVPYDGEFPHQGNF</sequence>
<evidence type="ECO:0000256" key="2">
    <source>
        <dbReference type="SAM" id="Coils"/>
    </source>
</evidence>
<evidence type="ECO:0000259" key="4">
    <source>
        <dbReference type="PROSITE" id="PS50158"/>
    </source>
</evidence>
<dbReference type="PROSITE" id="PS50158">
    <property type="entry name" value="ZF_CCHC"/>
    <property type="match status" value="1"/>
</dbReference>
<evidence type="ECO:0000313" key="6">
    <source>
        <dbReference type="Proteomes" id="UP001385951"/>
    </source>
</evidence>
<protein>
    <recommendedName>
        <fullName evidence="4">CCHC-type domain-containing protein</fullName>
    </recommendedName>
</protein>
<dbReference type="GO" id="GO:0008270">
    <property type="term" value="F:zinc ion binding"/>
    <property type="evidence" value="ECO:0007669"/>
    <property type="project" value="UniProtKB-KW"/>
</dbReference>
<dbReference type="InterPro" id="IPR001878">
    <property type="entry name" value="Znf_CCHC"/>
</dbReference>
<organism evidence="5 6">
    <name type="scientific">Cerrena zonata</name>
    <dbReference type="NCBI Taxonomy" id="2478898"/>
    <lineage>
        <taxon>Eukaryota</taxon>
        <taxon>Fungi</taxon>
        <taxon>Dikarya</taxon>
        <taxon>Basidiomycota</taxon>
        <taxon>Agaricomycotina</taxon>
        <taxon>Agaricomycetes</taxon>
        <taxon>Polyporales</taxon>
        <taxon>Cerrenaceae</taxon>
        <taxon>Cerrena</taxon>
    </lineage>
</organism>
<evidence type="ECO:0000256" key="3">
    <source>
        <dbReference type="SAM" id="MobiDB-lite"/>
    </source>
</evidence>
<keyword evidence="1" id="KW-0479">Metal-binding</keyword>